<dbReference type="InParanoid" id="T1EJX5"/>
<dbReference type="SMART" id="SM01141">
    <property type="entry name" value="DRY_EERY"/>
    <property type="match status" value="1"/>
</dbReference>
<dbReference type="AlphaFoldDB" id="T1EJX5"/>
<dbReference type="EMBL" id="AMQM01005143">
    <property type="status" value="NOT_ANNOTATED_CDS"/>
    <property type="molecule type" value="Genomic_DNA"/>
</dbReference>
<keyword evidence="3" id="KW-0694">RNA-binding</keyword>
<sequence length="60" mass="7192">DDFDDLCVVGYQCNIFRDDEKAVYIDENRHLISWMGDESILIDRYERRGHLTELDAERLN</sequence>
<name>T1EJX5_HELRO</name>
<evidence type="ECO:0000256" key="3">
    <source>
        <dbReference type="ARBA" id="ARBA00022884"/>
    </source>
</evidence>
<dbReference type="CTD" id="20196875"/>
<evidence type="ECO:0000313" key="6">
    <source>
        <dbReference type="EMBL" id="ESO01069.1"/>
    </source>
</evidence>
<dbReference type="Proteomes" id="UP000015101">
    <property type="component" value="Unassembled WGS sequence"/>
</dbReference>
<dbReference type="RefSeq" id="XP_009020781.1">
    <property type="nucleotide sequence ID" value="XM_009022533.1"/>
</dbReference>
<dbReference type="EnsemblMetazoa" id="HelroT147159">
    <property type="protein sequence ID" value="HelroP147159"/>
    <property type="gene ID" value="HelroG147159"/>
</dbReference>
<dbReference type="GeneID" id="20196875"/>
<keyword evidence="8" id="KW-1185">Reference proteome</keyword>
<reference evidence="6 8" key="2">
    <citation type="journal article" date="2013" name="Nature">
        <title>Insights into bilaterian evolution from three spiralian genomes.</title>
        <authorList>
            <person name="Simakov O."/>
            <person name="Marletaz F."/>
            <person name="Cho S.J."/>
            <person name="Edsinger-Gonzales E."/>
            <person name="Havlak P."/>
            <person name="Hellsten U."/>
            <person name="Kuo D.H."/>
            <person name="Larsson T."/>
            <person name="Lv J."/>
            <person name="Arendt D."/>
            <person name="Savage R."/>
            <person name="Osoegawa K."/>
            <person name="de Jong P."/>
            <person name="Grimwood J."/>
            <person name="Chapman J.A."/>
            <person name="Shapiro H."/>
            <person name="Aerts A."/>
            <person name="Otillar R.P."/>
            <person name="Terry A.Y."/>
            <person name="Boore J.L."/>
            <person name="Grigoriev I.V."/>
            <person name="Lindberg D.R."/>
            <person name="Seaver E.C."/>
            <person name="Weisblat D.A."/>
            <person name="Putnam N.H."/>
            <person name="Rokhsar D.S."/>
        </authorList>
    </citation>
    <scope>NUCLEOTIDE SEQUENCE</scope>
</reference>
<dbReference type="GO" id="GO:0006397">
    <property type="term" value="P:mRNA processing"/>
    <property type="evidence" value="ECO:0007669"/>
    <property type="project" value="UniProtKB-KW"/>
</dbReference>
<feature type="domain" description="Suppressor of white apricot N-terminal" evidence="5">
    <location>
        <begin position="4"/>
        <end position="60"/>
    </location>
</feature>
<keyword evidence="1" id="KW-0507">mRNA processing</keyword>
<reference evidence="8" key="1">
    <citation type="submission" date="2012-12" db="EMBL/GenBank/DDBJ databases">
        <authorList>
            <person name="Hellsten U."/>
            <person name="Grimwood J."/>
            <person name="Chapman J.A."/>
            <person name="Shapiro H."/>
            <person name="Aerts A."/>
            <person name="Otillar R.P."/>
            <person name="Terry A.Y."/>
            <person name="Boore J.L."/>
            <person name="Simakov O."/>
            <person name="Marletaz F."/>
            <person name="Cho S.-J."/>
            <person name="Edsinger-Gonzales E."/>
            <person name="Havlak P."/>
            <person name="Kuo D.-H."/>
            <person name="Larsson T."/>
            <person name="Lv J."/>
            <person name="Arendt D."/>
            <person name="Savage R."/>
            <person name="Osoegawa K."/>
            <person name="de Jong P."/>
            <person name="Lindberg D.R."/>
            <person name="Seaver E.C."/>
            <person name="Weisblat D.A."/>
            <person name="Putnam N.H."/>
            <person name="Grigoriev I.V."/>
            <person name="Rokhsar D.S."/>
        </authorList>
    </citation>
    <scope>NUCLEOTIDE SEQUENCE</scope>
</reference>
<dbReference type="InterPro" id="IPR040397">
    <property type="entry name" value="SWAP"/>
</dbReference>
<evidence type="ECO:0000256" key="2">
    <source>
        <dbReference type="ARBA" id="ARBA00022737"/>
    </source>
</evidence>
<evidence type="ECO:0000256" key="4">
    <source>
        <dbReference type="ARBA" id="ARBA00023187"/>
    </source>
</evidence>
<dbReference type="HOGENOM" id="CLU_2948552_0_0_1"/>
<reference evidence="7" key="3">
    <citation type="submission" date="2015-06" db="UniProtKB">
        <authorList>
            <consortium name="EnsemblMetazoa"/>
        </authorList>
    </citation>
    <scope>IDENTIFICATION</scope>
</reference>
<dbReference type="PANTHER" id="PTHR13161">
    <property type="entry name" value="SPLICING FACTOR SUPPRESSOR OF WHITE APRICOT"/>
    <property type="match status" value="1"/>
</dbReference>
<evidence type="ECO:0000259" key="5">
    <source>
        <dbReference type="SMART" id="SM01141"/>
    </source>
</evidence>
<dbReference type="PANTHER" id="PTHR13161:SF15">
    <property type="entry name" value="SPLICING FACTOR, SUPPRESSOR OF WHITE-APRICOT HOMOLOG"/>
    <property type="match status" value="1"/>
</dbReference>
<evidence type="ECO:0000313" key="7">
    <source>
        <dbReference type="EnsemblMetazoa" id="HelroP147159"/>
    </source>
</evidence>
<keyword evidence="4" id="KW-0508">mRNA splicing</keyword>
<evidence type="ECO:0000256" key="1">
    <source>
        <dbReference type="ARBA" id="ARBA00022664"/>
    </source>
</evidence>
<dbReference type="OrthoDB" id="5836667at2759"/>
<dbReference type="InterPro" id="IPR019147">
    <property type="entry name" value="SWAP_N_domain"/>
</dbReference>
<dbReference type="EMBL" id="KB096830">
    <property type="protein sequence ID" value="ESO01069.1"/>
    <property type="molecule type" value="Genomic_DNA"/>
</dbReference>
<dbReference type="eggNOG" id="KOG1847">
    <property type="taxonomic scope" value="Eukaryota"/>
</dbReference>
<proteinExistence type="predicted"/>
<gene>
    <name evidence="7" type="primary">20196875</name>
    <name evidence="6" type="ORF">HELRODRAFT_147159</name>
</gene>
<dbReference type="GO" id="GO:0008380">
    <property type="term" value="P:RNA splicing"/>
    <property type="evidence" value="ECO:0007669"/>
    <property type="project" value="UniProtKB-KW"/>
</dbReference>
<dbReference type="KEGG" id="hro:HELRODRAFT_147159"/>
<dbReference type="Pfam" id="PF09750">
    <property type="entry name" value="DRY_EERY"/>
    <property type="match status" value="1"/>
</dbReference>
<dbReference type="GO" id="GO:0003723">
    <property type="term" value="F:RNA binding"/>
    <property type="evidence" value="ECO:0007669"/>
    <property type="project" value="UniProtKB-KW"/>
</dbReference>
<keyword evidence="2" id="KW-0677">Repeat</keyword>
<accession>T1EJX5</accession>
<organism evidence="7 8">
    <name type="scientific">Helobdella robusta</name>
    <name type="common">Californian leech</name>
    <dbReference type="NCBI Taxonomy" id="6412"/>
    <lineage>
        <taxon>Eukaryota</taxon>
        <taxon>Metazoa</taxon>
        <taxon>Spiralia</taxon>
        <taxon>Lophotrochozoa</taxon>
        <taxon>Annelida</taxon>
        <taxon>Clitellata</taxon>
        <taxon>Hirudinea</taxon>
        <taxon>Rhynchobdellida</taxon>
        <taxon>Glossiphoniidae</taxon>
        <taxon>Helobdella</taxon>
    </lineage>
</organism>
<protein>
    <recommendedName>
        <fullName evidence="5">Suppressor of white apricot N-terminal domain-containing protein</fullName>
    </recommendedName>
</protein>
<evidence type="ECO:0000313" key="8">
    <source>
        <dbReference type="Proteomes" id="UP000015101"/>
    </source>
</evidence>